<dbReference type="GO" id="GO:0006596">
    <property type="term" value="P:polyamine biosynthetic process"/>
    <property type="evidence" value="ECO:0007669"/>
    <property type="project" value="UniProtKB-KW"/>
</dbReference>
<dbReference type="OrthoDB" id="5647652at2"/>
<organism evidence="2 3">
    <name type="scientific">Legionella donaldsonii</name>
    <dbReference type="NCBI Taxonomy" id="45060"/>
    <lineage>
        <taxon>Bacteria</taxon>
        <taxon>Pseudomonadati</taxon>
        <taxon>Pseudomonadota</taxon>
        <taxon>Gammaproteobacteria</taxon>
        <taxon>Legionellales</taxon>
        <taxon>Legionellaceae</taxon>
        <taxon>Legionella</taxon>
    </lineage>
</organism>
<dbReference type="EMBL" id="UGOA01000001">
    <property type="protein sequence ID" value="STX42096.1"/>
    <property type="molecule type" value="Genomic_DNA"/>
</dbReference>
<dbReference type="Proteomes" id="UP000254677">
    <property type="component" value="Unassembled WGS sequence"/>
</dbReference>
<dbReference type="PANTHER" id="PTHR43317:SF1">
    <property type="entry name" value="THERMOSPERMINE SYNTHASE ACAULIS5"/>
    <property type="match status" value="1"/>
</dbReference>
<dbReference type="AlphaFoldDB" id="A0A378J3X4"/>
<dbReference type="NCBIfam" id="NF037959">
    <property type="entry name" value="MFS_SpdSyn"/>
    <property type="match status" value="1"/>
</dbReference>
<protein>
    <submittedName>
        <fullName evidence="2">Spermidine synthase</fullName>
    </submittedName>
</protein>
<dbReference type="Gene3D" id="3.40.50.150">
    <property type="entry name" value="Vaccinia Virus protein VP39"/>
    <property type="match status" value="1"/>
</dbReference>
<evidence type="ECO:0000313" key="3">
    <source>
        <dbReference type="Proteomes" id="UP000254677"/>
    </source>
</evidence>
<name>A0A378J3X4_9GAMM</name>
<proteinExistence type="predicted"/>
<dbReference type="SUPFAM" id="SSF53335">
    <property type="entry name" value="S-adenosyl-L-methionine-dependent methyltransferases"/>
    <property type="match status" value="1"/>
</dbReference>
<reference evidence="2 3" key="1">
    <citation type="submission" date="2018-06" db="EMBL/GenBank/DDBJ databases">
        <authorList>
            <consortium name="Pathogen Informatics"/>
            <person name="Doyle S."/>
        </authorList>
    </citation>
    <scope>NUCLEOTIDE SEQUENCE [LARGE SCALE GENOMIC DNA]</scope>
    <source>
        <strain evidence="2 3">NCTC13292</strain>
    </source>
</reference>
<accession>A0A378J3X4</accession>
<keyword evidence="1" id="KW-0620">Polyamine biosynthesis</keyword>
<dbReference type="InterPro" id="IPR029063">
    <property type="entry name" value="SAM-dependent_MTases_sf"/>
</dbReference>
<dbReference type="PANTHER" id="PTHR43317">
    <property type="entry name" value="THERMOSPERMINE SYNTHASE ACAULIS5"/>
    <property type="match status" value="1"/>
</dbReference>
<gene>
    <name evidence="2" type="ORF">NCTC13292_01368</name>
</gene>
<dbReference type="Pfam" id="PF01564">
    <property type="entry name" value="Spermine_synth"/>
    <property type="match status" value="1"/>
</dbReference>
<keyword evidence="3" id="KW-1185">Reference proteome</keyword>
<dbReference type="RefSeq" id="WP_115221096.1">
    <property type="nucleotide sequence ID" value="NZ_CAXYJE010000003.1"/>
</dbReference>
<evidence type="ECO:0000256" key="1">
    <source>
        <dbReference type="ARBA" id="ARBA00023115"/>
    </source>
</evidence>
<evidence type="ECO:0000313" key="2">
    <source>
        <dbReference type="EMBL" id="STX42096.1"/>
    </source>
</evidence>
<sequence length="244" mass="27746">MWKTFAGRCIYRSSTRVRVFQNFFFRWLKFDGTALQTVLNRYFPHRPALRYIKSLILTVQLQPANCCMLGLGGGGAAHALSSLLVDSQLTVVENNSEVIDIAKRFFMINNLKNVHIVHQDASLFLQQTTLQFQHLLVDLFSAEAFPPQCNTEQFFVNCKHSLLPGGILAVNLANRHEQWPIFQLIRQQFLSATVALPVKNCPNMIILACKSETVASLLDLLKQSKKIKHLTWDSKWGCVAEIKN</sequence>